<accession>A0A8H7W1A2</accession>
<dbReference type="EMBL" id="JAEPRE010000020">
    <property type="protein sequence ID" value="KAG2236273.1"/>
    <property type="molecule type" value="Genomic_DNA"/>
</dbReference>
<name>A0A8H7W1A2_9FUNG</name>
<organism evidence="1 2">
    <name type="scientific">Thamnidium elegans</name>
    <dbReference type="NCBI Taxonomy" id="101142"/>
    <lineage>
        <taxon>Eukaryota</taxon>
        <taxon>Fungi</taxon>
        <taxon>Fungi incertae sedis</taxon>
        <taxon>Mucoromycota</taxon>
        <taxon>Mucoromycotina</taxon>
        <taxon>Mucoromycetes</taxon>
        <taxon>Mucorales</taxon>
        <taxon>Mucorineae</taxon>
        <taxon>Mucoraceae</taxon>
        <taxon>Thamnidium</taxon>
    </lineage>
</organism>
<evidence type="ECO:0000313" key="1">
    <source>
        <dbReference type="EMBL" id="KAG2236273.1"/>
    </source>
</evidence>
<reference evidence="1" key="1">
    <citation type="submission" date="2021-01" db="EMBL/GenBank/DDBJ databases">
        <title>Metabolic potential, ecology and presence of endohyphal bacteria is reflected in genomic diversity of Mucoromycotina.</title>
        <authorList>
            <person name="Muszewska A."/>
            <person name="Okrasinska A."/>
            <person name="Steczkiewicz K."/>
            <person name="Drgas O."/>
            <person name="Orlowska M."/>
            <person name="Perlinska-Lenart U."/>
            <person name="Aleksandrzak-Piekarczyk T."/>
            <person name="Szatraj K."/>
            <person name="Zielenkiewicz U."/>
            <person name="Pilsyk S."/>
            <person name="Malc E."/>
            <person name="Mieczkowski P."/>
            <person name="Kruszewska J.S."/>
            <person name="Biernat P."/>
            <person name="Pawlowska J."/>
        </authorList>
    </citation>
    <scope>NUCLEOTIDE SEQUENCE</scope>
    <source>
        <strain evidence="1">WA0000018081</strain>
    </source>
</reference>
<gene>
    <name evidence="1" type="ORF">INT48_008633</name>
</gene>
<protein>
    <submittedName>
        <fullName evidence="1">Uncharacterized protein</fullName>
    </submittedName>
</protein>
<keyword evidence="2" id="KW-1185">Reference proteome</keyword>
<evidence type="ECO:0000313" key="2">
    <source>
        <dbReference type="Proteomes" id="UP000613177"/>
    </source>
</evidence>
<sequence>MSGKYRKLILAHDRYSSDSNWPSPLFPWLLAILKLNGQYFSYKFISSTAKNNDIIPFQISDIMSGAISKIMEVVQDSDIHVKPFVMTRSFSKIRQDSSSSIFLHLGPDTIINIDLSVKSVSISCSFLDNEGKAQTILDCKSVVGDTCVPPLELFFDFQDTPILKVTPQTIYFMDKRASKDLEYFSKYDRQLKQNNNKRVSNGSKQDTIPEFEIILQQNMLCKQIQTCIRQPNYIKVFLVMYLSYINRVILNSIPDHLRFENTDAKVGYVVSIEKTLLNNLIGTKENAKELVFASGMMGDDNRFKKLKIITQGEELVSLIQQALKLELSLKSYFVLAQLHEEHIQLTLNQVVEISDQGEEASTIILQDEIIPIRNIYDSLFRYTWNNIITDGNSLIQVCNTHNEDSNYECQQLYSLENKTKFANTLKKFISNNILKSKSKLQLDERKIIHFSSNCDCKVHLSVRDLIDMAFKPVIRNVVTILSGTLVNTSLFRYYTDIQYLFVLIYFNSNLQFQKILVELLKNESDISLEEKEMDTCCLIIPDLPYDFLQPITHRRARLYKKFRTGKLQQISSEGYGFFIKQSIVGPKYQEKIRIGLVKLRKSDNLESSGTIAIQDYSNDYLKQFSFVSELKGFKQNCDLPIQISIRPKGYSSCLQFSAKIVGQDITINEGESQYLDVGEPMTLAKF</sequence>
<proteinExistence type="predicted"/>
<comment type="caution">
    <text evidence="1">The sequence shown here is derived from an EMBL/GenBank/DDBJ whole genome shotgun (WGS) entry which is preliminary data.</text>
</comment>
<dbReference type="Proteomes" id="UP000613177">
    <property type="component" value="Unassembled WGS sequence"/>
</dbReference>
<dbReference type="AlphaFoldDB" id="A0A8H7W1A2"/>